<dbReference type="PANTHER" id="PTHR31973:SF187">
    <property type="entry name" value="MUTATOR TRANSPOSASE MUDRA PROTEIN"/>
    <property type="match status" value="1"/>
</dbReference>
<dbReference type="GeneID" id="105852933"/>
<dbReference type="PANTHER" id="PTHR31973">
    <property type="entry name" value="POLYPROTEIN, PUTATIVE-RELATED"/>
    <property type="match status" value="1"/>
</dbReference>
<dbReference type="KEGG" id="cam:105852933"/>
<dbReference type="RefSeq" id="XP_012575236.1">
    <property type="nucleotide sequence ID" value="XM_012719782.1"/>
</dbReference>
<dbReference type="STRING" id="3827.A0A1S3EJW5"/>
<proteinExistence type="predicted"/>
<evidence type="ECO:0000313" key="2">
    <source>
        <dbReference type="RefSeq" id="XP_012575236.1"/>
    </source>
</evidence>
<protein>
    <submittedName>
        <fullName evidence="2">Uncharacterized protein LOC105852933</fullName>
    </submittedName>
</protein>
<keyword evidence="1" id="KW-1185">Reference proteome</keyword>
<gene>
    <name evidence="2" type="primary">LOC105852933</name>
</gene>
<dbReference type="OrthoDB" id="1396815at2759"/>
<evidence type="ECO:0000313" key="1">
    <source>
        <dbReference type="Proteomes" id="UP000087171"/>
    </source>
</evidence>
<name>A0A1S3EJW5_CICAR</name>
<organism evidence="1 2">
    <name type="scientific">Cicer arietinum</name>
    <name type="common">Chickpea</name>
    <name type="synonym">Garbanzo</name>
    <dbReference type="NCBI Taxonomy" id="3827"/>
    <lineage>
        <taxon>Eukaryota</taxon>
        <taxon>Viridiplantae</taxon>
        <taxon>Streptophyta</taxon>
        <taxon>Embryophyta</taxon>
        <taxon>Tracheophyta</taxon>
        <taxon>Spermatophyta</taxon>
        <taxon>Magnoliopsida</taxon>
        <taxon>eudicotyledons</taxon>
        <taxon>Gunneridae</taxon>
        <taxon>Pentapetalae</taxon>
        <taxon>rosids</taxon>
        <taxon>fabids</taxon>
        <taxon>Fabales</taxon>
        <taxon>Fabaceae</taxon>
        <taxon>Papilionoideae</taxon>
        <taxon>50 kb inversion clade</taxon>
        <taxon>NPAAA clade</taxon>
        <taxon>Hologalegina</taxon>
        <taxon>IRL clade</taxon>
        <taxon>Cicereae</taxon>
        <taxon>Cicer</taxon>
    </lineage>
</organism>
<dbReference type="AlphaFoldDB" id="A0A1S3EJW5"/>
<reference evidence="2" key="1">
    <citation type="submission" date="2025-08" db="UniProtKB">
        <authorList>
            <consortium name="RefSeq"/>
        </authorList>
    </citation>
    <scope>IDENTIFICATION</scope>
    <source>
        <tissue evidence="2">Etiolated seedlings</tissue>
    </source>
</reference>
<accession>A0A1S3EJW5</accession>
<dbReference type="Proteomes" id="UP000087171">
    <property type="component" value="Unplaced"/>
</dbReference>
<sequence length="259" mass="30469">MTTYAIHNGRDLKFIKNDNLRVRVKCKEGCKWFAYCAKLLDEDTWQLRKLVDTHSCNKEYKVKFMRSSWLGKRLYSIVKENPNIKLTNISNKVHQKWNVGVSKMKAFRAHRVVIDMVYGSFREQYLRLYDYYHELLRSNLNSTVKLQGQTTNSEVTNKDYVDIPLLPSFQRLYMCLNGCKESFLICRPIFGLDGYFFKGYYGGMVLVVVGRDPNDQMLLIVVVVVEGETRDSWTLFLKLLNDDLGGQQTWKFYTFISHE</sequence>